<comment type="similarity">
    <text evidence="5 18">Belongs to the CDS family.</text>
</comment>
<evidence type="ECO:0000256" key="10">
    <source>
        <dbReference type="ARBA" id="ARBA00022679"/>
    </source>
</evidence>
<keyword evidence="15 20" id="KW-0472">Membrane</keyword>
<evidence type="ECO:0000256" key="2">
    <source>
        <dbReference type="ARBA" id="ARBA00004651"/>
    </source>
</evidence>
<evidence type="ECO:0000256" key="9">
    <source>
        <dbReference type="ARBA" id="ARBA00022516"/>
    </source>
</evidence>
<feature type="compositionally biased region" description="Polar residues" evidence="19">
    <location>
        <begin position="16"/>
        <end position="38"/>
    </location>
</feature>
<evidence type="ECO:0000256" key="1">
    <source>
        <dbReference type="ARBA" id="ARBA00001698"/>
    </source>
</evidence>
<evidence type="ECO:0000256" key="19">
    <source>
        <dbReference type="SAM" id="MobiDB-lite"/>
    </source>
</evidence>
<evidence type="ECO:0000256" key="11">
    <source>
        <dbReference type="ARBA" id="ARBA00022692"/>
    </source>
</evidence>
<feature type="region of interest" description="Disordered" evidence="19">
    <location>
        <begin position="1"/>
        <end position="44"/>
    </location>
</feature>
<organism evidence="21 22">
    <name type="scientific">Helicobacter muridarum</name>
    <dbReference type="NCBI Taxonomy" id="216"/>
    <lineage>
        <taxon>Bacteria</taxon>
        <taxon>Pseudomonadati</taxon>
        <taxon>Campylobacterota</taxon>
        <taxon>Epsilonproteobacteria</taxon>
        <taxon>Campylobacterales</taxon>
        <taxon>Helicobacteraceae</taxon>
        <taxon>Helicobacter</taxon>
    </lineage>
</organism>
<keyword evidence="9" id="KW-0444">Lipid biosynthesis</keyword>
<keyword evidence="8" id="KW-1003">Cell membrane</keyword>
<keyword evidence="13 20" id="KW-1133">Transmembrane helix</keyword>
<accession>A0A377PTE6</accession>
<evidence type="ECO:0000256" key="20">
    <source>
        <dbReference type="SAM" id="Phobius"/>
    </source>
</evidence>
<keyword evidence="16" id="KW-0594">Phospholipid biosynthesis</keyword>
<feature type="transmembrane region" description="Helical" evidence="20">
    <location>
        <begin position="125"/>
        <end position="158"/>
    </location>
</feature>
<dbReference type="GO" id="GO:0004605">
    <property type="term" value="F:phosphatidate cytidylyltransferase activity"/>
    <property type="evidence" value="ECO:0007669"/>
    <property type="project" value="UniProtKB-EC"/>
</dbReference>
<proteinExistence type="inferred from homology"/>
<dbReference type="RefSeq" id="WP_233708833.1">
    <property type="nucleotide sequence ID" value="NZ_FZML01000012.1"/>
</dbReference>
<comment type="pathway">
    <text evidence="3 18">Phospholipid metabolism; CDP-diacylglycerol biosynthesis; CDP-diacylglycerol from sn-glycerol 3-phosphate: step 3/3.</text>
</comment>
<sequence length="371" mass="40005">MQNDSQAQAMNADAQDISTSATNQNINTDSNNSLNHGTNIDKQDNIKINSSNSLQSENLSIENNKITNETSSTESYKNNQDSNISTDSFNTQETNIAQNNLNQTSTISSAQSGIKSLVMQDSTRVWSAIVMLVAVIIVLGMDNVVLTWLVMGIIYLLAMKEGANIYKIPFGIFSISMSVLLWIGLYFSSNSFAVVACVLCIISLYCVTDNSESSTKNLFPFIYPSLPFVAIYVIYNEYGVGFLAWLIATICVADIFAFYGGKILGKTQLCSASPNKTIEGAICGVISGVVIGSIFGIGIFGGFSIAFLASIFIVILSIIGDLVESSLKRRAQIKDSSSILPGHGGVLDRIDALMFGAVGMLLILSLLDIYQ</sequence>
<dbReference type="Pfam" id="PF01148">
    <property type="entry name" value="CTP_transf_1"/>
    <property type="match status" value="1"/>
</dbReference>
<dbReference type="EMBL" id="UGJE01000002">
    <property type="protein sequence ID" value="STQ86116.1"/>
    <property type="molecule type" value="Genomic_DNA"/>
</dbReference>
<keyword evidence="10 18" id="KW-0808">Transferase</keyword>
<keyword evidence="22" id="KW-1185">Reference proteome</keyword>
<dbReference type="GO" id="GO:0016024">
    <property type="term" value="P:CDP-diacylglycerol biosynthetic process"/>
    <property type="evidence" value="ECO:0007669"/>
    <property type="project" value="UniProtKB-UniPathway"/>
</dbReference>
<evidence type="ECO:0000256" key="5">
    <source>
        <dbReference type="ARBA" id="ARBA00010185"/>
    </source>
</evidence>
<dbReference type="PANTHER" id="PTHR46382">
    <property type="entry name" value="PHOSPHATIDATE CYTIDYLYLTRANSFERASE"/>
    <property type="match status" value="1"/>
</dbReference>
<dbReference type="EC" id="2.7.7.41" evidence="6 18"/>
<dbReference type="InterPro" id="IPR000374">
    <property type="entry name" value="PC_trans"/>
</dbReference>
<evidence type="ECO:0000256" key="4">
    <source>
        <dbReference type="ARBA" id="ARBA00005189"/>
    </source>
</evidence>
<evidence type="ECO:0000256" key="15">
    <source>
        <dbReference type="ARBA" id="ARBA00023136"/>
    </source>
</evidence>
<comment type="subcellular location">
    <subcellularLocation>
        <location evidence="2">Cell membrane</location>
        <topology evidence="2">Multi-pass membrane protein</topology>
    </subcellularLocation>
</comment>
<evidence type="ECO:0000256" key="17">
    <source>
        <dbReference type="ARBA" id="ARBA00023264"/>
    </source>
</evidence>
<feature type="transmembrane region" description="Helical" evidence="20">
    <location>
        <begin position="280"/>
        <end position="299"/>
    </location>
</feature>
<comment type="pathway">
    <text evidence="4">Lipid metabolism.</text>
</comment>
<evidence type="ECO:0000256" key="7">
    <source>
        <dbReference type="ARBA" id="ARBA00019373"/>
    </source>
</evidence>
<comment type="catalytic activity">
    <reaction evidence="1 18">
        <text>a 1,2-diacyl-sn-glycero-3-phosphate + CTP + H(+) = a CDP-1,2-diacyl-sn-glycerol + diphosphate</text>
        <dbReference type="Rhea" id="RHEA:16229"/>
        <dbReference type="ChEBI" id="CHEBI:15378"/>
        <dbReference type="ChEBI" id="CHEBI:33019"/>
        <dbReference type="ChEBI" id="CHEBI:37563"/>
        <dbReference type="ChEBI" id="CHEBI:58332"/>
        <dbReference type="ChEBI" id="CHEBI:58608"/>
        <dbReference type="EC" id="2.7.7.41"/>
    </reaction>
</comment>
<evidence type="ECO:0000256" key="3">
    <source>
        <dbReference type="ARBA" id="ARBA00005119"/>
    </source>
</evidence>
<dbReference type="Proteomes" id="UP000255139">
    <property type="component" value="Unassembled WGS sequence"/>
</dbReference>
<evidence type="ECO:0000256" key="8">
    <source>
        <dbReference type="ARBA" id="ARBA00022475"/>
    </source>
</evidence>
<keyword evidence="17" id="KW-1208">Phospholipid metabolism</keyword>
<evidence type="ECO:0000256" key="16">
    <source>
        <dbReference type="ARBA" id="ARBA00023209"/>
    </source>
</evidence>
<keyword evidence="11 18" id="KW-0812">Transmembrane</keyword>
<evidence type="ECO:0000256" key="12">
    <source>
        <dbReference type="ARBA" id="ARBA00022695"/>
    </source>
</evidence>
<feature type="transmembrane region" description="Helical" evidence="20">
    <location>
        <begin position="241"/>
        <end position="259"/>
    </location>
</feature>
<dbReference type="AlphaFoldDB" id="A0A377PTE6"/>
<evidence type="ECO:0000256" key="6">
    <source>
        <dbReference type="ARBA" id="ARBA00012487"/>
    </source>
</evidence>
<feature type="region of interest" description="Disordered" evidence="19">
    <location>
        <begin position="68"/>
        <end position="87"/>
    </location>
</feature>
<dbReference type="GO" id="GO:0005886">
    <property type="term" value="C:plasma membrane"/>
    <property type="evidence" value="ECO:0007669"/>
    <property type="project" value="UniProtKB-SubCell"/>
</dbReference>
<reference evidence="21 22" key="1">
    <citation type="submission" date="2018-06" db="EMBL/GenBank/DDBJ databases">
        <authorList>
            <consortium name="Pathogen Informatics"/>
            <person name="Doyle S."/>
        </authorList>
    </citation>
    <scope>NUCLEOTIDE SEQUENCE [LARGE SCALE GENOMIC DNA]</scope>
    <source>
        <strain evidence="21 22">NCTC12714</strain>
    </source>
</reference>
<feature type="transmembrane region" description="Helical" evidence="20">
    <location>
        <begin position="191"/>
        <end position="208"/>
    </location>
</feature>
<evidence type="ECO:0000313" key="22">
    <source>
        <dbReference type="Proteomes" id="UP000255139"/>
    </source>
</evidence>
<evidence type="ECO:0000313" key="21">
    <source>
        <dbReference type="EMBL" id="STQ86116.1"/>
    </source>
</evidence>
<evidence type="ECO:0000256" key="14">
    <source>
        <dbReference type="ARBA" id="ARBA00023098"/>
    </source>
</evidence>
<feature type="transmembrane region" description="Helical" evidence="20">
    <location>
        <begin position="217"/>
        <end position="235"/>
    </location>
</feature>
<keyword evidence="14" id="KW-0443">Lipid metabolism</keyword>
<gene>
    <name evidence="21" type="primary">cdsA</name>
    <name evidence="21" type="ORF">NCTC12714_00907</name>
</gene>
<evidence type="ECO:0000256" key="13">
    <source>
        <dbReference type="ARBA" id="ARBA00022989"/>
    </source>
</evidence>
<protein>
    <recommendedName>
        <fullName evidence="7 18">Phosphatidate cytidylyltransferase</fullName>
        <ecNumber evidence="6 18">2.7.7.41</ecNumber>
    </recommendedName>
</protein>
<dbReference type="PANTHER" id="PTHR46382:SF1">
    <property type="entry name" value="PHOSPHATIDATE CYTIDYLYLTRANSFERASE"/>
    <property type="match status" value="1"/>
</dbReference>
<keyword evidence="12 18" id="KW-0548">Nucleotidyltransferase</keyword>
<name>A0A377PTE6_9HELI</name>
<dbReference type="PROSITE" id="PS01315">
    <property type="entry name" value="CDS"/>
    <property type="match status" value="1"/>
</dbReference>
<dbReference type="UniPathway" id="UPA00557">
    <property type="reaction ID" value="UER00614"/>
</dbReference>
<feature type="transmembrane region" description="Helical" evidence="20">
    <location>
        <begin position="352"/>
        <end position="370"/>
    </location>
</feature>
<evidence type="ECO:0000256" key="18">
    <source>
        <dbReference type="RuleBase" id="RU003938"/>
    </source>
</evidence>